<keyword evidence="3" id="KW-1185">Reference proteome</keyword>
<proteinExistence type="predicted"/>
<sequence length="178" mass="19198">MTERRASRGALFEEAKEEARVLRISTDKLLLVAGVVWLVAGANVAGIGLAAYFHEPGWALWALVGGTLAVFVLFHVFVFTKMVGKHAERIRGYEEDRTHVLKFFDKKGYVAMASMMAFGIALRASGVVPEWFVAFFYTGLGAALAVAGASFALRYLKGSKPSCPVMPRGASHRGGGDA</sequence>
<feature type="transmembrane region" description="Helical" evidence="1">
    <location>
        <begin position="29"/>
        <end position="52"/>
    </location>
</feature>
<keyword evidence="1" id="KW-1133">Transmembrane helix</keyword>
<feature type="transmembrane region" description="Helical" evidence="1">
    <location>
        <begin position="58"/>
        <end position="79"/>
    </location>
</feature>
<dbReference type="EMBL" id="PPEL01000021">
    <property type="protein sequence ID" value="PNV65647.1"/>
    <property type="molecule type" value="Genomic_DNA"/>
</dbReference>
<protein>
    <submittedName>
        <fullName evidence="2">Uncharacterized protein</fullName>
    </submittedName>
</protein>
<evidence type="ECO:0000313" key="3">
    <source>
        <dbReference type="Proteomes" id="UP000236488"/>
    </source>
</evidence>
<gene>
    <name evidence="2" type="ORF">C2L80_05295</name>
</gene>
<name>A0A2K2U5Q7_9ACTN</name>
<keyword evidence="1" id="KW-0812">Transmembrane</keyword>
<accession>A0A2K2U5Q7</accession>
<dbReference type="RefSeq" id="WP_103262805.1">
    <property type="nucleotide sequence ID" value="NZ_PPEL01000021.1"/>
</dbReference>
<reference evidence="2 3" key="1">
    <citation type="journal article" date="2018" name="Int. J. Syst. Evol. Microbiol.">
        <title>Rubneribacter badeniensis gen. nov., sp. nov. and Enteroscipio rubneri gen. nov., sp. nov., new members of the Eggerthellaceae isolated from human faeces.</title>
        <authorList>
            <person name="Danylec N."/>
            <person name="Gobl A."/>
            <person name="Stoll D.A."/>
            <person name="Hetzer B."/>
            <person name="Kulling S.E."/>
            <person name="Huch M."/>
        </authorList>
    </citation>
    <scope>NUCLEOTIDE SEQUENCE [LARGE SCALE GENOMIC DNA]</scope>
    <source>
        <strain evidence="2 3">ResAG-85</strain>
    </source>
</reference>
<evidence type="ECO:0000256" key="1">
    <source>
        <dbReference type="SAM" id="Phobius"/>
    </source>
</evidence>
<feature type="transmembrane region" description="Helical" evidence="1">
    <location>
        <begin position="109"/>
        <end position="128"/>
    </location>
</feature>
<comment type="caution">
    <text evidence="2">The sequence shown here is derived from an EMBL/GenBank/DDBJ whole genome shotgun (WGS) entry which is preliminary data.</text>
</comment>
<dbReference type="Proteomes" id="UP000236488">
    <property type="component" value="Unassembled WGS sequence"/>
</dbReference>
<keyword evidence="1" id="KW-0472">Membrane</keyword>
<dbReference type="AlphaFoldDB" id="A0A2K2U5Q7"/>
<feature type="transmembrane region" description="Helical" evidence="1">
    <location>
        <begin position="134"/>
        <end position="156"/>
    </location>
</feature>
<evidence type="ECO:0000313" key="2">
    <source>
        <dbReference type="EMBL" id="PNV65647.1"/>
    </source>
</evidence>
<organism evidence="2 3">
    <name type="scientific">Rubneribacter badeniensis</name>
    <dbReference type="NCBI Taxonomy" id="2070688"/>
    <lineage>
        <taxon>Bacteria</taxon>
        <taxon>Bacillati</taxon>
        <taxon>Actinomycetota</taxon>
        <taxon>Coriobacteriia</taxon>
        <taxon>Eggerthellales</taxon>
        <taxon>Eggerthellaceae</taxon>
        <taxon>Rubneribacter</taxon>
    </lineage>
</organism>